<dbReference type="PANTHER" id="PTHR14187">
    <property type="entry name" value="ALPHA KINASE/ELONGATION FACTOR 2 KINASE"/>
    <property type="match status" value="1"/>
</dbReference>
<name>A0A409YEE0_9AGAR</name>
<feature type="region of interest" description="Disordered" evidence="1">
    <location>
        <begin position="601"/>
        <end position="645"/>
    </location>
</feature>
<accession>A0A409YEE0</accession>
<dbReference type="AlphaFoldDB" id="A0A409YEE0"/>
<dbReference type="EMBL" id="NHTK01001251">
    <property type="protein sequence ID" value="PPR01389.1"/>
    <property type="molecule type" value="Genomic_DNA"/>
</dbReference>
<keyword evidence="3" id="KW-1185">Reference proteome</keyword>
<comment type="caution">
    <text evidence="2">The sequence shown here is derived from an EMBL/GenBank/DDBJ whole genome shotgun (WGS) entry which is preliminary data.</text>
</comment>
<sequence>MAATFSRKPYSGTKRKLVLAFDVGTTFSGISYAILDPGKVPEIRGVTQFPAQENVGGDCKIPTLLYYDVKGALRAAGAEARDEAIEEMAADEGWVKAEWFKLHLRPSTAANAHITSTIPPLPRGKSAIDLFADFLRYLRDCARSFIEERHANGVALWSSLHGEADYVLTHPNGWAGAQQQLMRKAAIRAGLVSDDLAGRSRVSFLTEGEASLHFCVQSDLTVDAINDGKGILIVDAGGGTIDISAYRYTKDAGYEEAAVPQCHLQGSVLVTTRAEAFLTDLLKDSPFAEDAKYIAEAFDKMTKPVFRNVDDWQFIKFGAPNDRDDKLNIKRGQLKLPGTTVAEFFQPSVDCIIKSIEEQLTVANTQITSIFLVGGFAANTYLFKQIRDKFSPRGIDVSRPDPNRVNKAVADGAASFYLDHFVSSRMARFDYGTSANVSYSPVDLDHQQRKNTVIVNSIGLPRLPGRFCNILSKNTRITETQEFRCALFNIKLTKDSLRSIRTPILCYGGNVKDIKWLDQDPSQFHTLFYVKADTSSMCETLKPLSRFIGSSILIYYELHFEVVLTLGTTEFKAHIAWKENGIEKTSPAELIYDVDFFVSDEEDEEEGDTEDGEEEGEDEGEDEEVEDGSDEEDEDEIKDGEEGTDRLTLALKGLSHKMSTGTAKTPYKGKTRKLVIAFDVGTTFSGISYAILDPGVPPEIRGVTQFPGQENVGGDCKIPSLLYYDNMGDMKAAGAEAKSEGVEEQAADEGWFKAEWFKLHLRPKTKATAHLSGKIPPLPPGKTVIAVFADFLRYLYQCVKSYIQERHANGDELWRALRPTADFVLTHPNGWEGAQQSQMRMAAMLAGLIKDTPSDNARLTFVTEGEASLHFCVSSNLTTEAIKKGKGILIVDAGGGTIDVSAYKYVPDCGYEETAVPECHLQGSIMVTTRAEKFLKTRLKGSKFASDVKHIAESFDRATKHVFRNIKDWQYVKFGSPSDRDENCNIRRGQLKLTGAEVADLFAPSVDCIIQSIQRQRQTASTSIKVRE</sequence>
<dbReference type="InterPro" id="IPR043129">
    <property type="entry name" value="ATPase_NBD"/>
</dbReference>
<dbReference type="OrthoDB" id="2963168at2759"/>
<evidence type="ECO:0000256" key="1">
    <source>
        <dbReference type="SAM" id="MobiDB-lite"/>
    </source>
</evidence>
<dbReference type="SUPFAM" id="SSF53067">
    <property type="entry name" value="Actin-like ATPase domain"/>
    <property type="match status" value="4"/>
</dbReference>
<dbReference type="Proteomes" id="UP000284842">
    <property type="component" value="Unassembled WGS sequence"/>
</dbReference>
<dbReference type="STRING" id="181874.A0A409YEE0"/>
<protein>
    <submittedName>
        <fullName evidence="2">Uncharacterized protein</fullName>
    </submittedName>
</protein>
<gene>
    <name evidence="2" type="ORF">CVT24_006227</name>
</gene>
<feature type="compositionally biased region" description="Acidic residues" evidence="1">
    <location>
        <begin position="601"/>
        <end position="639"/>
    </location>
</feature>
<dbReference type="CDD" id="cd10170">
    <property type="entry name" value="ASKHA_NBD_HSP70"/>
    <property type="match status" value="2"/>
</dbReference>
<dbReference type="Gene3D" id="3.30.420.40">
    <property type="match status" value="2"/>
</dbReference>
<dbReference type="PANTHER" id="PTHR14187:SF5">
    <property type="entry name" value="HEAT SHOCK 70 KDA PROTEIN 12A"/>
    <property type="match status" value="1"/>
</dbReference>
<proteinExistence type="predicted"/>
<reference evidence="2 3" key="1">
    <citation type="journal article" date="2018" name="Evol. Lett.">
        <title>Horizontal gene cluster transfer increased hallucinogenic mushroom diversity.</title>
        <authorList>
            <person name="Reynolds H.T."/>
            <person name="Vijayakumar V."/>
            <person name="Gluck-Thaler E."/>
            <person name="Korotkin H.B."/>
            <person name="Matheny P.B."/>
            <person name="Slot J.C."/>
        </authorList>
    </citation>
    <scope>NUCLEOTIDE SEQUENCE [LARGE SCALE GENOMIC DNA]</scope>
    <source>
        <strain evidence="2 3">2629</strain>
    </source>
</reference>
<dbReference type="InParanoid" id="A0A409YEE0"/>
<evidence type="ECO:0000313" key="2">
    <source>
        <dbReference type="EMBL" id="PPR01389.1"/>
    </source>
</evidence>
<evidence type="ECO:0000313" key="3">
    <source>
        <dbReference type="Proteomes" id="UP000284842"/>
    </source>
</evidence>
<organism evidence="2 3">
    <name type="scientific">Panaeolus cyanescens</name>
    <dbReference type="NCBI Taxonomy" id="181874"/>
    <lineage>
        <taxon>Eukaryota</taxon>
        <taxon>Fungi</taxon>
        <taxon>Dikarya</taxon>
        <taxon>Basidiomycota</taxon>
        <taxon>Agaricomycotina</taxon>
        <taxon>Agaricomycetes</taxon>
        <taxon>Agaricomycetidae</taxon>
        <taxon>Agaricales</taxon>
        <taxon>Agaricineae</taxon>
        <taxon>Galeropsidaceae</taxon>
        <taxon>Panaeolus</taxon>
    </lineage>
</organism>